<dbReference type="OrthoDB" id="407298at2759"/>
<evidence type="ECO:0000256" key="2">
    <source>
        <dbReference type="ARBA" id="ARBA00022964"/>
    </source>
</evidence>
<dbReference type="InterPro" id="IPR036226">
    <property type="entry name" value="LipOase_C_sf"/>
</dbReference>
<proteinExistence type="predicted"/>
<dbReference type="GO" id="GO:0034440">
    <property type="term" value="P:lipid oxidation"/>
    <property type="evidence" value="ECO:0007669"/>
    <property type="project" value="InterPro"/>
</dbReference>
<dbReference type="EMBL" id="SPLM01000001">
    <property type="protein sequence ID" value="TMW69331.1"/>
    <property type="molecule type" value="Genomic_DNA"/>
</dbReference>
<evidence type="ECO:0000256" key="1">
    <source>
        <dbReference type="ARBA" id="ARBA00022723"/>
    </source>
</evidence>
<name>A0A8K1FNF4_PYTOL</name>
<protein>
    <recommendedName>
        <fullName evidence="5">Lipoxygenase domain-containing protein</fullName>
    </recommendedName>
</protein>
<dbReference type="InterPro" id="IPR000907">
    <property type="entry name" value="LipOase"/>
</dbReference>
<evidence type="ECO:0000256" key="3">
    <source>
        <dbReference type="ARBA" id="ARBA00023002"/>
    </source>
</evidence>
<evidence type="ECO:0000256" key="4">
    <source>
        <dbReference type="SAM" id="SignalP"/>
    </source>
</evidence>
<accession>A0A8K1FNF4</accession>
<evidence type="ECO:0000313" key="7">
    <source>
        <dbReference type="Proteomes" id="UP000794436"/>
    </source>
</evidence>
<dbReference type="PROSITE" id="PS51393">
    <property type="entry name" value="LIPOXYGENASE_3"/>
    <property type="match status" value="2"/>
</dbReference>
<feature type="signal peptide" evidence="4">
    <location>
        <begin position="1"/>
        <end position="24"/>
    </location>
</feature>
<dbReference type="Gene3D" id="3.10.450.60">
    <property type="match status" value="1"/>
</dbReference>
<comment type="caution">
    <text evidence="6">The sequence shown here is derived from an EMBL/GenBank/DDBJ whole genome shotgun (WGS) entry which is preliminary data.</text>
</comment>
<reference evidence="6" key="1">
    <citation type="submission" date="2019-03" db="EMBL/GenBank/DDBJ databases">
        <title>Long read genome sequence of the mycoparasitic Pythium oligandrum ATCC 38472 isolated from sugarbeet rhizosphere.</title>
        <authorList>
            <person name="Gaulin E."/>
        </authorList>
    </citation>
    <scope>NUCLEOTIDE SEQUENCE</scope>
    <source>
        <strain evidence="6">ATCC 38472_TT</strain>
    </source>
</reference>
<feature type="chain" id="PRO_5035471770" description="Lipoxygenase domain-containing protein" evidence="4">
    <location>
        <begin position="25"/>
        <end position="1029"/>
    </location>
</feature>
<dbReference type="Proteomes" id="UP000794436">
    <property type="component" value="Unassembled WGS sequence"/>
</dbReference>
<feature type="domain" description="Lipoxygenase" evidence="5">
    <location>
        <begin position="840"/>
        <end position="1029"/>
    </location>
</feature>
<dbReference type="InterPro" id="IPR013819">
    <property type="entry name" value="LipOase_C"/>
</dbReference>
<dbReference type="Gene3D" id="1.20.245.10">
    <property type="entry name" value="Lipoxygenase-1, Domain 5"/>
    <property type="match status" value="3"/>
</dbReference>
<organism evidence="6 7">
    <name type="scientific">Pythium oligandrum</name>
    <name type="common">Mycoparasitic fungus</name>
    <dbReference type="NCBI Taxonomy" id="41045"/>
    <lineage>
        <taxon>Eukaryota</taxon>
        <taxon>Sar</taxon>
        <taxon>Stramenopiles</taxon>
        <taxon>Oomycota</taxon>
        <taxon>Peronosporomycetes</taxon>
        <taxon>Pythiales</taxon>
        <taxon>Pythiaceae</taxon>
        <taxon>Pythium</taxon>
    </lineage>
</organism>
<gene>
    <name evidence="6" type="ORF">Poli38472_001487</name>
</gene>
<dbReference type="GO" id="GO:0046872">
    <property type="term" value="F:metal ion binding"/>
    <property type="evidence" value="ECO:0007669"/>
    <property type="project" value="UniProtKB-KW"/>
</dbReference>
<keyword evidence="3" id="KW-0560">Oxidoreductase</keyword>
<keyword evidence="2" id="KW-0223">Dioxygenase</keyword>
<dbReference type="SUPFAM" id="SSF48484">
    <property type="entry name" value="Lipoxigenase"/>
    <property type="match status" value="2"/>
</dbReference>
<keyword evidence="1" id="KW-0479">Metal-binding</keyword>
<dbReference type="Pfam" id="PF00305">
    <property type="entry name" value="Lipoxygenase"/>
    <property type="match status" value="2"/>
</dbReference>
<dbReference type="GO" id="GO:0016702">
    <property type="term" value="F:oxidoreductase activity, acting on single donors with incorporation of molecular oxygen, incorporation of two atoms of oxygen"/>
    <property type="evidence" value="ECO:0007669"/>
    <property type="project" value="InterPro"/>
</dbReference>
<feature type="domain" description="Lipoxygenase" evidence="5">
    <location>
        <begin position="244"/>
        <end position="573"/>
    </location>
</feature>
<dbReference type="PANTHER" id="PTHR11771">
    <property type="entry name" value="LIPOXYGENASE"/>
    <property type="match status" value="1"/>
</dbReference>
<evidence type="ECO:0000313" key="6">
    <source>
        <dbReference type="EMBL" id="TMW69331.1"/>
    </source>
</evidence>
<dbReference type="AlphaFoldDB" id="A0A8K1FNF4"/>
<evidence type="ECO:0000259" key="5">
    <source>
        <dbReference type="PROSITE" id="PS51393"/>
    </source>
</evidence>
<sequence>MRQLLTTLGVTLLAFLSRRADVYAALSIPKSSDVKGARADTIAAIRAAIQNEPRTIKIGEKEFPFYNGPMPRPGSLAEKIRLMEGQALVGNNSVYPTLVAQTAYAQVVSGKVTSLESITAIYDIIADKLPKPISSNISDPVYGEQRLTVRAMTLRQVRREEYRDTPFTLGDAQVSKLCGRGVTWRNIRQLKALYVEDYHDVAQWNDPEAPEKYVPNVVGFFCYNAITYQFVPIEIQYPDTGIAYTPFDSKDEWTLAKIGLNTAAVSYHQWMHLCHTHALTSSIRVELFRNMASEHPVRALLEHHAYIDHGIEWLMSIVLLAPGTPLDRTFGWGATGSARFAHDYLKNQGSLKDDLPTDLQRRGLCDIPRHKYAQYGSMLYNAINSFVKRYIDVYYKSEFAVKNDFELQNWARDCALVPHLKDFPSSFATKMQLQKLVTHLIYLSGVKHHAMNSAVAWAAISAPYSNDGVRKAMPTRKGDPINLLDFVVPPSLLPTTMAAAAFFYRPAAASQYWPAAYRVPPFNQEPALKDVINDFQASLTNIDKFIQKQESGEKWPFDQLLNRDGSLAQQIALSEVQVLIANSTNYGALFSSAISEQLSAGKLTSLDAISGIYDAVPKGLFRPMSTDISDATFGQERITTKAMKLHQVRPNEYRSSRAFALTDAQLSKLCGRGATWNNIRRQKQLYVEDYHDIAQWNDPEAPENQLVPIEIQYPNTGIAYTPFDSKDEWTLAKIGLNSATVSFHQWLHYSETHGALSSVRVELFRNMADEHPIRALLNRHLYIDFGLEFLVSGIFLSPGTPLDKSYGWGATGSTRFVHDYFTTRTSILNDFPTDSTVNVFVQRYIDVYYKNDQAIKSDFELQNWARDWARDCALVPHLKEFPSTFTAKAQLQRLLTRLIYLSGVKHHAMNSTVIWSAISAPYSTGALHKALPARKGVPVNLMDFVAPPVTLPVILGDLSAFVRPVAPVHSWLGAYAVAPFSQEAALQPAIADLQMSLRTIDTFIQKQERGQKWPYEYLRPSTLPYFSWI</sequence>
<keyword evidence="4" id="KW-0732">Signal</keyword>
<keyword evidence="7" id="KW-1185">Reference proteome</keyword>